<evidence type="ECO:0000313" key="10">
    <source>
        <dbReference type="Proteomes" id="UP000001357"/>
    </source>
</evidence>
<sequence length="254" mass="27337">MLLCRLVALAALALAVDGGATVLYWSSSSCFDGATAPAFGSSLSSSDIISDARLAEGLTLVIKAPQVAACEACSSLYEAAATRGFGFTNESPDSFVQAWQSKPTLINATNGQLSLDTLNIEAEGLVVISVDQPIANFASELQAFSGKVAERALRIILVEADNMPTVTRSMESLRQRRDTLPTPPASPSDNYITTRIQQRHEVANQWFSIPILMGLIIGIFIISLMLVGIWGLFATQTMERWPDANTDKNIQVPQ</sequence>
<protein>
    <recommendedName>
        <fullName evidence="8">V-type proton ATPase subunit S1/VOA1 transmembrane domain-containing protein</fullName>
    </recommendedName>
</protein>
<reference evidence="9 10" key="1">
    <citation type="journal article" date="2008" name="Nature">
        <title>The genome of the choanoflagellate Monosiga brevicollis and the origin of metazoans.</title>
        <authorList>
            <consortium name="JGI Sequencing"/>
            <person name="King N."/>
            <person name="Westbrook M.J."/>
            <person name="Young S.L."/>
            <person name="Kuo A."/>
            <person name="Abedin M."/>
            <person name="Chapman J."/>
            <person name="Fairclough S."/>
            <person name="Hellsten U."/>
            <person name="Isogai Y."/>
            <person name="Letunic I."/>
            <person name="Marr M."/>
            <person name="Pincus D."/>
            <person name="Putnam N."/>
            <person name="Rokas A."/>
            <person name="Wright K.J."/>
            <person name="Zuzow R."/>
            <person name="Dirks W."/>
            <person name="Good M."/>
            <person name="Goodstein D."/>
            <person name="Lemons D."/>
            <person name="Li W."/>
            <person name="Lyons J.B."/>
            <person name="Morris A."/>
            <person name="Nichols S."/>
            <person name="Richter D.J."/>
            <person name="Salamov A."/>
            <person name="Bork P."/>
            <person name="Lim W.A."/>
            <person name="Manning G."/>
            <person name="Miller W.T."/>
            <person name="McGinnis W."/>
            <person name="Shapiro H."/>
            <person name="Tjian R."/>
            <person name="Grigoriev I.V."/>
            <person name="Rokhsar D."/>
        </authorList>
    </citation>
    <scope>NUCLEOTIDE SEQUENCE [LARGE SCALE GENOMIC DNA]</scope>
    <source>
        <strain evidence="10">MX1 / ATCC 50154</strain>
    </source>
</reference>
<name>A9V4T4_MONBE</name>
<dbReference type="PROSITE" id="PS51257">
    <property type="entry name" value="PROKAR_LIPOPROTEIN"/>
    <property type="match status" value="1"/>
</dbReference>
<feature type="region of interest" description="Disordered" evidence="5">
    <location>
        <begin position="169"/>
        <end position="189"/>
    </location>
</feature>
<evidence type="ECO:0000256" key="3">
    <source>
        <dbReference type="ARBA" id="ARBA00022989"/>
    </source>
</evidence>
<dbReference type="Proteomes" id="UP000001357">
    <property type="component" value="Unassembled WGS sequence"/>
</dbReference>
<evidence type="ECO:0000256" key="5">
    <source>
        <dbReference type="SAM" id="MobiDB-lite"/>
    </source>
</evidence>
<feature type="domain" description="V-type proton ATPase subunit S1/VOA1 transmembrane" evidence="8">
    <location>
        <begin position="205"/>
        <end position="241"/>
    </location>
</feature>
<dbReference type="Pfam" id="PF20520">
    <property type="entry name" value="Ac45-VOA1_TM"/>
    <property type="match status" value="1"/>
</dbReference>
<keyword evidence="10" id="KW-1185">Reference proteome</keyword>
<dbReference type="EMBL" id="CH991559">
    <property type="protein sequence ID" value="EDQ87511.1"/>
    <property type="molecule type" value="Genomic_DNA"/>
</dbReference>
<evidence type="ECO:0000256" key="6">
    <source>
        <dbReference type="SAM" id="Phobius"/>
    </source>
</evidence>
<keyword evidence="7" id="KW-0732">Signal</keyword>
<keyword evidence="3 6" id="KW-1133">Transmembrane helix</keyword>
<dbReference type="GeneID" id="5893028"/>
<evidence type="ECO:0000313" key="9">
    <source>
        <dbReference type="EMBL" id="EDQ87511.1"/>
    </source>
</evidence>
<evidence type="ECO:0000256" key="2">
    <source>
        <dbReference type="ARBA" id="ARBA00022692"/>
    </source>
</evidence>
<dbReference type="RefSeq" id="XP_001747771.1">
    <property type="nucleotide sequence ID" value="XM_001747719.1"/>
</dbReference>
<feature type="transmembrane region" description="Helical" evidence="6">
    <location>
        <begin position="206"/>
        <end position="233"/>
    </location>
</feature>
<evidence type="ECO:0000256" key="1">
    <source>
        <dbReference type="ARBA" id="ARBA00004167"/>
    </source>
</evidence>
<accession>A9V4T4</accession>
<dbReference type="AlphaFoldDB" id="A9V4T4"/>
<evidence type="ECO:0000256" key="4">
    <source>
        <dbReference type="ARBA" id="ARBA00023136"/>
    </source>
</evidence>
<proteinExistence type="predicted"/>
<evidence type="ECO:0000256" key="7">
    <source>
        <dbReference type="SAM" id="SignalP"/>
    </source>
</evidence>
<organism evidence="9 10">
    <name type="scientific">Monosiga brevicollis</name>
    <name type="common">Choanoflagellate</name>
    <dbReference type="NCBI Taxonomy" id="81824"/>
    <lineage>
        <taxon>Eukaryota</taxon>
        <taxon>Choanoflagellata</taxon>
        <taxon>Craspedida</taxon>
        <taxon>Salpingoecidae</taxon>
        <taxon>Monosiga</taxon>
    </lineage>
</organism>
<gene>
    <name evidence="9" type="ORF">MONBRDRAFT_33335</name>
</gene>
<comment type="subcellular location">
    <subcellularLocation>
        <location evidence="1">Membrane</location>
        <topology evidence="1">Single-pass membrane protein</topology>
    </subcellularLocation>
</comment>
<dbReference type="InterPro" id="IPR046756">
    <property type="entry name" value="VAS1/VOA1_TM"/>
</dbReference>
<keyword evidence="4 6" id="KW-0472">Membrane</keyword>
<feature type="signal peptide" evidence="7">
    <location>
        <begin position="1"/>
        <end position="18"/>
    </location>
</feature>
<dbReference type="KEGG" id="mbr:MONBRDRAFT_33335"/>
<keyword evidence="2 6" id="KW-0812">Transmembrane</keyword>
<evidence type="ECO:0000259" key="8">
    <source>
        <dbReference type="Pfam" id="PF20520"/>
    </source>
</evidence>
<dbReference type="GO" id="GO:0016020">
    <property type="term" value="C:membrane"/>
    <property type="evidence" value="ECO:0007669"/>
    <property type="project" value="UniProtKB-SubCell"/>
</dbReference>
<dbReference type="InParanoid" id="A9V4T4"/>
<feature type="chain" id="PRO_5002744665" description="V-type proton ATPase subunit S1/VOA1 transmembrane domain-containing protein" evidence="7">
    <location>
        <begin position="19"/>
        <end position="254"/>
    </location>
</feature>